<evidence type="ECO:0000313" key="3">
    <source>
        <dbReference type="Proteomes" id="UP000187735"/>
    </source>
</evidence>
<keyword evidence="1" id="KW-0472">Membrane</keyword>
<keyword evidence="1" id="KW-1133">Transmembrane helix</keyword>
<organism evidence="2 3">
    <name type="scientific">Fuerstiella marisgermanici</name>
    <dbReference type="NCBI Taxonomy" id="1891926"/>
    <lineage>
        <taxon>Bacteria</taxon>
        <taxon>Pseudomonadati</taxon>
        <taxon>Planctomycetota</taxon>
        <taxon>Planctomycetia</taxon>
        <taxon>Planctomycetales</taxon>
        <taxon>Planctomycetaceae</taxon>
        <taxon>Fuerstiella</taxon>
    </lineage>
</organism>
<accession>A0A1P8WD60</accession>
<dbReference type="STRING" id="1891926.Fuma_01591"/>
<dbReference type="EMBL" id="CP017641">
    <property type="protein sequence ID" value="APZ91990.1"/>
    <property type="molecule type" value="Genomic_DNA"/>
</dbReference>
<feature type="transmembrane region" description="Helical" evidence="1">
    <location>
        <begin position="31"/>
        <end position="53"/>
    </location>
</feature>
<name>A0A1P8WD60_9PLAN</name>
<evidence type="ECO:0000313" key="2">
    <source>
        <dbReference type="EMBL" id="APZ91990.1"/>
    </source>
</evidence>
<keyword evidence="3" id="KW-1185">Reference proteome</keyword>
<sequence>MIEVTNSETVEQPDPDTEHTFHHYRGNVIPWYVRTIWIGFWIFTVYYIITYFFPAMQIELISPP</sequence>
<dbReference type="OrthoDB" id="284376at2"/>
<dbReference type="AlphaFoldDB" id="A0A1P8WD60"/>
<protein>
    <submittedName>
        <fullName evidence="2">Uncharacterized protein</fullName>
    </submittedName>
</protein>
<evidence type="ECO:0000256" key="1">
    <source>
        <dbReference type="SAM" id="Phobius"/>
    </source>
</evidence>
<gene>
    <name evidence="2" type="ORF">Fuma_01591</name>
</gene>
<dbReference type="Proteomes" id="UP000187735">
    <property type="component" value="Chromosome"/>
</dbReference>
<reference evidence="2 3" key="1">
    <citation type="journal article" date="2016" name="Front. Microbiol.">
        <title>Fuerstia marisgermanicae gen. nov., sp. nov., an Unusual Member of the Phylum Planctomycetes from the German Wadden Sea.</title>
        <authorList>
            <person name="Kohn T."/>
            <person name="Heuer A."/>
            <person name="Jogler M."/>
            <person name="Vollmers J."/>
            <person name="Boedeker C."/>
            <person name="Bunk B."/>
            <person name="Rast P."/>
            <person name="Borchert D."/>
            <person name="Glockner I."/>
            <person name="Freese H.M."/>
            <person name="Klenk H.P."/>
            <person name="Overmann J."/>
            <person name="Kaster A.K."/>
            <person name="Rohde M."/>
            <person name="Wiegand S."/>
            <person name="Jogler C."/>
        </authorList>
    </citation>
    <scope>NUCLEOTIDE SEQUENCE [LARGE SCALE GENOMIC DNA]</scope>
    <source>
        <strain evidence="2 3">NH11</strain>
    </source>
</reference>
<keyword evidence="1" id="KW-0812">Transmembrane</keyword>
<proteinExistence type="predicted"/>
<dbReference type="RefSeq" id="WP_077023662.1">
    <property type="nucleotide sequence ID" value="NZ_CP017641.1"/>
</dbReference>
<dbReference type="KEGG" id="fmr:Fuma_01591"/>